<evidence type="ECO:0000256" key="1">
    <source>
        <dbReference type="ARBA" id="ARBA00004162"/>
    </source>
</evidence>
<keyword evidence="3" id="KW-1003">Cell membrane</keyword>
<dbReference type="GO" id="GO:0022857">
    <property type="term" value="F:transmembrane transporter activity"/>
    <property type="evidence" value="ECO:0007669"/>
    <property type="project" value="InterPro"/>
</dbReference>
<evidence type="ECO:0000256" key="7">
    <source>
        <dbReference type="RuleBase" id="RU003879"/>
    </source>
</evidence>
<dbReference type="HOGENOM" id="CLU_117507_0_0_10"/>
<protein>
    <submittedName>
        <fullName evidence="8">Biopolymer transport protein ExbD/TolR</fullName>
    </submittedName>
</protein>
<dbReference type="eggNOG" id="COG0848">
    <property type="taxonomic scope" value="Bacteria"/>
</dbReference>
<evidence type="ECO:0000313" key="9">
    <source>
        <dbReference type="Proteomes" id="UP000018439"/>
    </source>
</evidence>
<keyword evidence="4 7" id="KW-0812">Transmembrane</keyword>
<keyword evidence="9" id="KW-1185">Reference proteome</keyword>
<dbReference type="GO" id="GO:0015031">
    <property type="term" value="P:protein transport"/>
    <property type="evidence" value="ECO:0007669"/>
    <property type="project" value="UniProtKB-KW"/>
</dbReference>
<dbReference type="InterPro" id="IPR003400">
    <property type="entry name" value="ExbD"/>
</dbReference>
<accession>F3ZP25</accession>
<keyword evidence="5" id="KW-1133">Transmembrane helix</keyword>
<comment type="similarity">
    <text evidence="2 7">Belongs to the ExbD/TolR family.</text>
</comment>
<evidence type="ECO:0000256" key="2">
    <source>
        <dbReference type="ARBA" id="ARBA00005811"/>
    </source>
</evidence>
<proteinExistence type="inferred from homology"/>
<comment type="subcellular location">
    <subcellularLocation>
        <location evidence="1">Cell membrane</location>
        <topology evidence="1">Single-pass membrane protein</topology>
    </subcellularLocation>
    <subcellularLocation>
        <location evidence="7">Cell membrane</location>
        <topology evidence="7">Single-pass type II membrane protein</topology>
    </subcellularLocation>
</comment>
<evidence type="ECO:0000256" key="5">
    <source>
        <dbReference type="ARBA" id="ARBA00022989"/>
    </source>
</evidence>
<dbReference type="EMBL" id="CM001167">
    <property type="protein sequence ID" value="EGJ72598.1"/>
    <property type="molecule type" value="Genomic_DNA"/>
</dbReference>
<evidence type="ECO:0000256" key="4">
    <source>
        <dbReference type="ARBA" id="ARBA00022692"/>
    </source>
</evidence>
<dbReference type="PANTHER" id="PTHR30558:SF3">
    <property type="entry name" value="BIOPOLYMER TRANSPORT PROTEIN EXBD-RELATED"/>
    <property type="match status" value="1"/>
</dbReference>
<dbReference type="Proteomes" id="UP000018439">
    <property type="component" value="Chromosome"/>
</dbReference>
<keyword evidence="7" id="KW-0813">Transport</keyword>
<organism evidence="8 9">
    <name type="scientific">Bacteroides coprosuis DSM 18011</name>
    <dbReference type="NCBI Taxonomy" id="679937"/>
    <lineage>
        <taxon>Bacteria</taxon>
        <taxon>Pseudomonadati</taxon>
        <taxon>Bacteroidota</taxon>
        <taxon>Bacteroidia</taxon>
        <taxon>Bacteroidales</taxon>
        <taxon>Bacteroidaceae</taxon>
        <taxon>Bacteroides</taxon>
    </lineage>
</organism>
<dbReference type="PANTHER" id="PTHR30558">
    <property type="entry name" value="EXBD MEMBRANE COMPONENT OF PMF-DRIVEN MACROMOLECULE IMPORT SYSTEM"/>
    <property type="match status" value="1"/>
</dbReference>
<name>F3ZP25_9BACE</name>
<dbReference type="STRING" id="679937.Bcop_2446"/>
<reference evidence="8 9" key="1">
    <citation type="journal article" date="2011" name="Stand. Genomic Sci.">
        <title>Non-contiguous finished genome sequence of Bacteroides coprosuis type strain (PC139).</title>
        <authorList>
            <person name="Land M."/>
            <person name="Held B."/>
            <person name="Gronow S."/>
            <person name="Abt B."/>
            <person name="Lucas S."/>
            <person name="Del Rio T.G."/>
            <person name="Nolan M."/>
            <person name="Tice H."/>
            <person name="Cheng J.F."/>
            <person name="Pitluck S."/>
            <person name="Liolios K."/>
            <person name="Pagani I."/>
            <person name="Ivanova N."/>
            <person name="Mavromatis K."/>
            <person name="Mikhailova N."/>
            <person name="Pati A."/>
            <person name="Tapia R."/>
            <person name="Han C."/>
            <person name="Goodwin L."/>
            <person name="Chen A."/>
            <person name="Palaniappan K."/>
            <person name="Hauser L."/>
            <person name="Brambilla E.M."/>
            <person name="Rohde M."/>
            <person name="Goker M."/>
            <person name="Detter J.C."/>
            <person name="Woyke T."/>
            <person name="Bristow J."/>
            <person name="Eisen J.A."/>
            <person name="Markowitz V."/>
            <person name="Hugenholtz P."/>
            <person name="Kyrpides N.C."/>
            <person name="Klenk H.P."/>
            <person name="Lapidus A."/>
        </authorList>
    </citation>
    <scope>NUCLEOTIDE SEQUENCE [LARGE SCALE GENOMIC DNA]</scope>
    <source>
        <strain evidence="8 9">DSM 18011</strain>
    </source>
</reference>
<dbReference type="AlphaFoldDB" id="F3ZP25"/>
<dbReference type="Pfam" id="PF02472">
    <property type="entry name" value="ExbD"/>
    <property type="match status" value="1"/>
</dbReference>
<evidence type="ECO:0000256" key="3">
    <source>
        <dbReference type="ARBA" id="ARBA00022475"/>
    </source>
</evidence>
<evidence type="ECO:0000256" key="6">
    <source>
        <dbReference type="ARBA" id="ARBA00023136"/>
    </source>
</evidence>
<gene>
    <name evidence="8" type="ORF">Bcop_2446</name>
</gene>
<sequence length="201" mass="22667">MAKVKKHDVFIDMTAMSDVTVLLLTFFMLTSTFLPKEPVTGINAPASVKDIKVPDYNVMNILIDLKGKVYLNIDRPEVKLEALDRMSKQYGVTFSDQQKKVFVEQPYIGVPISRLPALLDLPMSDQDAHMRQYGIPSDSISNQLTDWIQIARDIDSDMKITLKADQTTPYPIVEKVMKDLVKIKANRYSLVTVLKGAPDGF</sequence>
<dbReference type="GO" id="GO:0005886">
    <property type="term" value="C:plasma membrane"/>
    <property type="evidence" value="ECO:0007669"/>
    <property type="project" value="UniProtKB-SubCell"/>
</dbReference>
<evidence type="ECO:0000313" key="8">
    <source>
        <dbReference type="EMBL" id="EGJ72598.1"/>
    </source>
</evidence>
<keyword evidence="6" id="KW-0472">Membrane</keyword>
<dbReference type="OrthoDB" id="9793581at2"/>
<keyword evidence="7" id="KW-0653">Protein transport</keyword>